<protein>
    <submittedName>
        <fullName evidence="1">Uncharacterized protein</fullName>
    </submittedName>
</protein>
<keyword evidence="2" id="KW-1185">Reference proteome</keyword>
<accession>A0AA39QA65</accession>
<evidence type="ECO:0000313" key="1">
    <source>
        <dbReference type="EMBL" id="KAK0499090.1"/>
    </source>
</evidence>
<gene>
    <name evidence="1" type="ORF">EDD18DRAFT_1070322</name>
</gene>
<dbReference type="EMBL" id="JAUEPU010000010">
    <property type="protein sequence ID" value="KAK0499090.1"/>
    <property type="molecule type" value="Genomic_DNA"/>
</dbReference>
<evidence type="ECO:0000313" key="2">
    <source>
        <dbReference type="Proteomes" id="UP001175228"/>
    </source>
</evidence>
<dbReference type="AlphaFoldDB" id="A0AA39QA65"/>
<sequence length="75" mass="8410">MLPGFSGLEEACLYPASIIELHAFRIELLGTFEFSLNDNEEIRRESTSIMTLTVEGQVEKGSQLHLKVKLGARDE</sequence>
<comment type="caution">
    <text evidence="1">The sequence shown here is derived from an EMBL/GenBank/DDBJ whole genome shotgun (WGS) entry which is preliminary data.</text>
</comment>
<name>A0AA39QA65_9AGAR</name>
<proteinExistence type="predicted"/>
<dbReference type="Proteomes" id="UP001175228">
    <property type="component" value="Unassembled WGS sequence"/>
</dbReference>
<reference evidence="1" key="1">
    <citation type="submission" date="2023-06" db="EMBL/GenBank/DDBJ databases">
        <authorList>
            <consortium name="Lawrence Berkeley National Laboratory"/>
            <person name="Ahrendt S."/>
            <person name="Sahu N."/>
            <person name="Indic B."/>
            <person name="Wong-Bajracharya J."/>
            <person name="Merenyi Z."/>
            <person name="Ke H.-M."/>
            <person name="Monk M."/>
            <person name="Kocsube S."/>
            <person name="Drula E."/>
            <person name="Lipzen A."/>
            <person name="Balint B."/>
            <person name="Henrissat B."/>
            <person name="Andreopoulos B."/>
            <person name="Martin F.M."/>
            <person name="Harder C.B."/>
            <person name="Rigling D."/>
            <person name="Ford K.L."/>
            <person name="Foster G.D."/>
            <person name="Pangilinan J."/>
            <person name="Papanicolaou A."/>
            <person name="Barry K."/>
            <person name="LaButti K."/>
            <person name="Viragh M."/>
            <person name="Koriabine M."/>
            <person name="Yan M."/>
            <person name="Riley R."/>
            <person name="Champramary S."/>
            <person name="Plett K.L."/>
            <person name="Tsai I.J."/>
            <person name="Slot J."/>
            <person name="Sipos G."/>
            <person name="Plett J."/>
            <person name="Nagy L.G."/>
            <person name="Grigoriev I.V."/>
        </authorList>
    </citation>
    <scope>NUCLEOTIDE SEQUENCE</scope>
    <source>
        <strain evidence="1">HWK02</strain>
    </source>
</reference>
<organism evidence="1 2">
    <name type="scientific">Armillaria luteobubalina</name>
    <dbReference type="NCBI Taxonomy" id="153913"/>
    <lineage>
        <taxon>Eukaryota</taxon>
        <taxon>Fungi</taxon>
        <taxon>Dikarya</taxon>
        <taxon>Basidiomycota</taxon>
        <taxon>Agaricomycotina</taxon>
        <taxon>Agaricomycetes</taxon>
        <taxon>Agaricomycetidae</taxon>
        <taxon>Agaricales</taxon>
        <taxon>Marasmiineae</taxon>
        <taxon>Physalacriaceae</taxon>
        <taxon>Armillaria</taxon>
    </lineage>
</organism>